<dbReference type="RefSeq" id="WP_179238708.1">
    <property type="nucleotide sequence ID" value="NZ_JACBNQ010000016.1"/>
</dbReference>
<sequence length="218" mass="24141">MKKQLKIICSSILVIMMLFVSINSNIISAMENEISIEKINIEDYPKNSRERFVASLALEKNISYEEADKLEKEESIGINGYDEEVRYKSVDEKAGKITGGSNYSQDVYIATEVRCVWNKATNKLVNIEHIGGPVLYLPGVSFSNTTISGGDIVIEQYPTTARISRTVVFTYTISGVTVTLGGDILSISTEVGKHTITTRAKTYAININESVLRRSPNS</sequence>
<organism evidence="2 3">
    <name type="scientific">Sedimentibacter hydroxybenzoicus DSM 7310</name>
    <dbReference type="NCBI Taxonomy" id="1123245"/>
    <lineage>
        <taxon>Bacteria</taxon>
        <taxon>Bacillati</taxon>
        <taxon>Bacillota</taxon>
        <taxon>Tissierellia</taxon>
        <taxon>Sedimentibacter</taxon>
    </lineage>
</organism>
<feature type="transmembrane region" description="Helical" evidence="1">
    <location>
        <begin position="7"/>
        <end position="27"/>
    </location>
</feature>
<dbReference type="AlphaFoldDB" id="A0A974BLF9"/>
<dbReference type="Proteomes" id="UP000611629">
    <property type="component" value="Unassembled WGS sequence"/>
</dbReference>
<reference evidence="2" key="1">
    <citation type="submission" date="2020-07" db="EMBL/GenBank/DDBJ databases">
        <title>Genomic analysis of a strain of Sedimentibacter Hydroxybenzoicus DSM7310.</title>
        <authorList>
            <person name="Ma S."/>
        </authorList>
    </citation>
    <scope>NUCLEOTIDE SEQUENCE</scope>
    <source>
        <strain evidence="2">DSM 7310</strain>
    </source>
</reference>
<keyword evidence="1" id="KW-1133">Transmembrane helix</keyword>
<keyword evidence="1" id="KW-0472">Membrane</keyword>
<proteinExistence type="predicted"/>
<evidence type="ECO:0000313" key="2">
    <source>
        <dbReference type="EMBL" id="NYB75001.1"/>
    </source>
</evidence>
<name>A0A974BLF9_SEDHY</name>
<protein>
    <submittedName>
        <fullName evidence="2">Uncharacterized protein</fullName>
    </submittedName>
</protein>
<keyword evidence="3" id="KW-1185">Reference proteome</keyword>
<dbReference type="EMBL" id="JACBNQ010000016">
    <property type="protein sequence ID" value="NYB75001.1"/>
    <property type="molecule type" value="Genomic_DNA"/>
</dbReference>
<evidence type="ECO:0000313" key="3">
    <source>
        <dbReference type="Proteomes" id="UP000611629"/>
    </source>
</evidence>
<gene>
    <name evidence="2" type="ORF">HZF24_12710</name>
</gene>
<evidence type="ECO:0000256" key="1">
    <source>
        <dbReference type="SAM" id="Phobius"/>
    </source>
</evidence>
<comment type="caution">
    <text evidence="2">The sequence shown here is derived from an EMBL/GenBank/DDBJ whole genome shotgun (WGS) entry which is preliminary data.</text>
</comment>
<accession>A0A974BLF9</accession>
<keyword evidence="1" id="KW-0812">Transmembrane</keyword>